<feature type="chain" id="PRO_5024291333" description="Cytochrome c" evidence="1">
    <location>
        <begin position="24"/>
        <end position="146"/>
    </location>
</feature>
<accession>A0A5M8FE86</accession>
<evidence type="ECO:0000256" key="1">
    <source>
        <dbReference type="SAM" id="SignalP"/>
    </source>
</evidence>
<evidence type="ECO:0008006" key="4">
    <source>
        <dbReference type="Google" id="ProtNLM"/>
    </source>
</evidence>
<proteinExistence type="predicted"/>
<protein>
    <recommendedName>
        <fullName evidence="4">Cytochrome c</fullName>
    </recommendedName>
</protein>
<sequence length="146" mass="16298">MRQTLMGALFVGLMANGIATAVADDEEDLIGHMTRMQYFAHKLALSIDTGNQPLQAFYAHEVEEQIDGLLEIELFDDIHIAQLAQEYLVPRFETLEAAIKSADGSQASKAFDDLVEGCNRCHSAAKHAYIRIERRADNPFMQIFAP</sequence>
<name>A0A5M8FE86_9GAMM</name>
<evidence type="ECO:0000313" key="3">
    <source>
        <dbReference type="Proteomes" id="UP000322981"/>
    </source>
</evidence>
<keyword evidence="1" id="KW-0732">Signal</keyword>
<dbReference type="RefSeq" id="WP_150094558.1">
    <property type="nucleotide sequence ID" value="NZ_JBFUOH010000078.1"/>
</dbReference>
<keyword evidence="3" id="KW-1185">Reference proteome</keyword>
<comment type="caution">
    <text evidence="2">The sequence shown here is derived from an EMBL/GenBank/DDBJ whole genome shotgun (WGS) entry which is preliminary data.</text>
</comment>
<feature type="signal peptide" evidence="1">
    <location>
        <begin position="1"/>
        <end position="23"/>
    </location>
</feature>
<evidence type="ECO:0000313" key="2">
    <source>
        <dbReference type="EMBL" id="KAA6182977.1"/>
    </source>
</evidence>
<dbReference type="EMBL" id="VWXX01000038">
    <property type="protein sequence ID" value="KAA6182977.1"/>
    <property type="molecule type" value="Genomic_DNA"/>
</dbReference>
<dbReference type="Proteomes" id="UP000322981">
    <property type="component" value="Unassembled WGS sequence"/>
</dbReference>
<dbReference type="AlphaFoldDB" id="A0A5M8FE86"/>
<reference evidence="2 3" key="1">
    <citation type="submission" date="2019-09" db="EMBL/GenBank/DDBJ databases">
        <title>Whole-genome sequence of the purple sulfur bacterium Thiohalocapsa marina DSM 19078.</title>
        <authorList>
            <person name="Kyndt J.A."/>
            <person name="Meyer T.E."/>
        </authorList>
    </citation>
    <scope>NUCLEOTIDE SEQUENCE [LARGE SCALE GENOMIC DNA]</scope>
    <source>
        <strain evidence="2 3">DSM 19078</strain>
    </source>
</reference>
<gene>
    <name evidence="2" type="ORF">F2Q65_16775</name>
</gene>
<dbReference type="OrthoDB" id="6402114at2"/>
<organism evidence="2 3">
    <name type="scientific">Thiohalocapsa marina</name>
    <dbReference type="NCBI Taxonomy" id="424902"/>
    <lineage>
        <taxon>Bacteria</taxon>
        <taxon>Pseudomonadati</taxon>
        <taxon>Pseudomonadota</taxon>
        <taxon>Gammaproteobacteria</taxon>
        <taxon>Chromatiales</taxon>
        <taxon>Chromatiaceae</taxon>
        <taxon>Thiohalocapsa</taxon>
    </lineage>
</organism>